<proteinExistence type="predicted"/>
<keyword evidence="2" id="KW-1185">Reference proteome</keyword>
<organism evidence="1 2">
    <name type="scientific">Pseudomonas saudiphocaensis</name>
    <dbReference type="NCBI Taxonomy" id="1499686"/>
    <lineage>
        <taxon>Bacteria</taxon>
        <taxon>Pseudomonadati</taxon>
        <taxon>Pseudomonadota</taxon>
        <taxon>Gammaproteobacteria</taxon>
        <taxon>Pseudomonadales</taxon>
        <taxon>Pseudomonadaceae</taxon>
        <taxon>Pseudomonas</taxon>
    </lineage>
</organism>
<name>A0A078LQC5_9PSED</name>
<dbReference type="GO" id="GO:0016787">
    <property type="term" value="F:hydrolase activity"/>
    <property type="evidence" value="ECO:0007669"/>
    <property type="project" value="UniProtKB-KW"/>
</dbReference>
<dbReference type="OrthoDB" id="9801870at2"/>
<dbReference type="STRING" id="1499686.BN1079_00797"/>
<sequence length="141" mass="15923">MPNNHDLQRFVEAQHSHYEDALAELRAGYKQSHWMWFVFPQIAGLGRSAMAERYAIADLDEAVAYLQHPVLGRRLEECAQALLQHSGRTARQILGSPDDLKLRSSMTLFAAAAPENALFQQILDVFYDGKADQETLKRLPG</sequence>
<dbReference type="eggNOG" id="COG5579">
    <property type="taxonomic scope" value="Bacteria"/>
</dbReference>
<dbReference type="Pfam" id="PF08837">
    <property type="entry name" value="DUF1810"/>
    <property type="match status" value="1"/>
</dbReference>
<protein>
    <submittedName>
        <fullName evidence="1">NTP pyrophosphohydrolaseincluding oxidative damage repair enzyme</fullName>
    </submittedName>
</protein>
<dbReference type="HOGENOM" id="CLU_124534_0_0_6"/>
<gene>
    <name evidence="1" type="ORF">BN1079_00797</name>
</gene>
<dbReference type="Gene3D" id="1.25.40.380">
    <property type="entry name" value="Protein of unknown function DUF1810"/>
    <property type="match status" value="1"/>
</dbReference>
<dbReference type="RefSeq" id="WP_037022447.1">
    <property type="nucleotide sequence ID" value="NZ_CCSF01000001.1"/>
</dbReference>
<dbReference type="InterPro" id="IPR036287">
    <property type="entry name" value="Rv1873-like_sf"/>
</dbReference>
<evidence type="ECO:0000313" key="1">
    <source>
        <dbReference type="EMBL" id="CDZ93505.1"/>
    </source>
</evidence>
<reference evidence="1 2" key="1">
    <citation type="submission" date="2014-07" db="EMBL/GenBank/DDBJ databases">
        <authorList>
            <person name="Urmite Genomes Urmite Genomes"/>
        </authorList>
    </citation>
    <scope>NUCLEOTIDE SEQUENCE [LARGE SCALE GENOMIC DNA]</scope>
    <source>
        <strain evidence="1 2">20_BN</strain>
    </source>
</reference>
<accession>A0A078LQC5</accession>
<dbReference type="Proteomes" id="UP000053902">
    <property type="component" value="Unassembled WGS sequence"/>
</dbReference>
<dbReference type="InterPro" id="IPR014937">
    <property type="entry name" value="DUF1810"/>
</dbReference>
<keyword evidence="1" id="KW-0378">Hydrolase</keyword>
<dbReference type="AlphaFoldDB" id="A0A078LQC5"/>
<dbReference type="SUPFAM" id="SSF140736">
    <property type="entry name" value="Rv1873-like"/>
    <property type="match status" value="1"/>
</dbReference>
<evidence type="ECO:0000313" key="2">
    <source>
        <dbReference type="Proteomes" id="UP000053902"/>
    </source>
</evidence>
<dbReference type="EMBL" id="CCSF01000001">
    <property type="protein sequence ID" value="CDZ93505.1"/>
    <property type="molecule type" value="Genomic_DNA"/>
</dbReference>
<dbReference type="PIRSF" id="PIRSF008546">
    <property type="entry name" value="UCP008546"/>
    <property type="match status" value="1"/>
</dbReference>